<dbReference type="GO" id="GO:0006355">
    <property type="term" value="P:regulation of DNA-templated transcription"/>
    <property type="evidence" value="ECO:0007669"/>
    <property type="project" value="InterPro"/>
</dbReference>
<evidence type="ECO:0000259" key="9">
    <source>
        <dbReference type="PROSITE" id="PS50172"/>
    </source>
</evidence>
<dbReference type="SUPFAM" id="SSF52113">
    <property type="entry name" value="BRCT domain"/>
    <property type="match status" value="1"/>
</dbReference>
<dbReference type="GeneID" id="106667844"/>
<keyword evidence="11" id="KW-1185">Reference proteome</keyword>
<keyword evidence="3 7" id="KW-0863">Zinc-finger</keyword>
<evidence type="ECO:0000256" key="6">
    <source>
        <dbReference type="PROSITE-ProRule" id="PRU00023"/>
    </source>
</evidence>
<dbReference type="EnsemblMetazoa" id="XM_014396058.2">
    <property type="protein sequence ID" value="XP_014251544.1"/>
    <property type="gene ID" value="LOC106667844"/>
</dbReference>
<feature type="repeat" description="ANK" evidence="6">
    <location>
        <begin position="157"/>
        <end position="189"/>
    </location>
</feature>
<name>A0A8I6RU55_CIMLE</name>
<dbReference type="GO" id="GO:0031436">
    <property type="term" value="C:BRCA1-BARD1 complex"/>
    <property type="evidence" value="ECO:0007669"/>
    <property type="project" value="TreeGrafter"/>
</dbReference>
<dbReference type="SUPFAM" id="SSF48403">
    <property type="entry name" value="Ankyrin repeat"/>
    <property type="match status" value="1"/>
</dbReference>
<evidence type="ECO:0000256" key="1">
    <source>
        <dbReference type="ARBA" id="ARBA00022723"/>
    </source>
</evidence>
<feature type="domain" description="BRCT" evidence="9">
    <location>
        <begin position="377"/>
        <end position="483"/>
    </location>
</feature>
<dbReference type="PROSITE" id="PS50297">
    <property type="entry name" value="ANK_REP_REGION"/>
    <property type="match status" value="1"/>
</dbReference>
<dbReference type="SMART" id="SM00248">
    <property type="entry name" value="ANK"/>
    <property type="match status" value="2"/>
</dbReference>
<organism evidence="10 11">
    <name type="scientific">Cimex lectularius</name>
    <name type="common">Bed bug</name>
    <name type="synonym">Acanthia lectularia</name>
    <dbReference type="NCBI Taxonomy" id="79782"/>
    <lineage>
        <taxon>Eukaryota</taxon>
        <taxon>Metazoa</taxon>
        <taxon>Ecdysozoa</taxon>
        <taxon>Arthropoda</taxon>
        <taxon>Hexapoda</taxon>
        <taxon>Insecta</taxon>
        <taxon>Pterygota</taxon>
        <taxon>Neoptera</taxon>
        <taxon>Paraneoptera</taxon>
        <taxon>Hemiptera</taxon>
        <taxon>Heteroptera</taxon>
        <taxon>Panheteroptera</taxon>
        <taxon>Cimicomorpha</taxon>
        <taxon>Cimicidae</taxon>
        <taxon>Cimex</taxon>
    </lineage>
</organism>
<dbReference type="PROSITE" id="PS50172">
    <property type="entry name" value="BRCT"/>
    <property type="match status" value="1"/>
</dbReference>
<protein>
    <recommendedName>
        <fullName evidence="12">BRCA1-associated RING domain protein 1</fullName>
    </recommendedName>
</protein>
<evidence type="ECO:0000256" key="7">
    <source>
        <dbReference type="PROSITE-ProRule" id="PRU00094"/>
    </source>
</evidence>
<evidence type="ECO:0000256" key="4">
    <source>
        <dbReference type="ARBA" id="ARBA00022833"/>
    </source>
</evidence>
<dbReference type="Gene3D" id="3.30.40.10">
    <property type="entry name" value="Zinc/RING finger domain, C3HC4 (zinc finger)"/>
    <property type="match status" value="1"/>
</dbReference>
<dbReference type="OrthoDB" id="5394847at2759"/>
<keyword evidence="4" id="KW-0862">Zinc</keyword>
<dbReference type="KEGG" id="clec:106667844"/>
<dbReference type="GO" id="GO:0004842">
    <property type="term" value="F:ubiquitin-protein transferase activity"/>
    <property type="evidence" value="ECO:0007669"/>
    <property type="project" value="TreeGrafter"/>
</dbReference>
<keyword evidence="5 6" id="KW-0040">ANK repeat</keyword>
<evidence type="ECO:0000313" key="10">
    <source>
        <dbReference type="EnsemblMetazoa" id="XP_014251542.1"/>
    </source>
</evidence>
<dbReference type="PROSITE" id="PS50088">
    <property type="entry name" value="ANK_REPEAT"/>
    <property type="match status" value="1"/>
</dbReference>
<dbReference type="RefSeq" id="XP_014251543.1">
    <property type="nucleotide sequence ID" value="XM_014396057.2"/>
</dbReference>
<dbReference type="PROSITE" id="PS50114">
    <property type="entry name" value="GATA_ZN_FINGER_2"/>
    <property type="match status" value="1"/>
</dbReference>
<dbReference type="InterPro" id="IPR013083">
    <property type="entry name" value="Znf_RING/FYVE/PHD"/>
</dbReference>
<dbReference type="RefSeq" id="XP_014251544.1">
    <property type="nucleotide sequence ID" value="XM_014396058.2"/>
</dbReference>
<dbReference type="AlphaFoldDB" id="A0A8I6RU55"/>
<dbReference type="PANTHER" id="PTHR24171">
    <property type="entry name" value="ANKYRIN REPEAT DOMAIN-CONTAINING PROTEIN 39-RELATED"/>
    <property type="match status" value="1"/>
</dbReference>
<dbReference type="InterPro" id="IPR002110">
    <property type="entry name" value="Ankyrin_rpt"/>
</dbReference>
<dbReference type="GO" id="GO:0085020">
    <property type="term" value="P:protein K6-linked ubiquitination"/>
    <property type="evidence" value="ECO:0007669"/>
    <property type="project" value="TreeGrafter"/>
</dbReference>
<sequence length="488" mass="55853">MSGQTENVQNFTNLTDAIEDFIKYSRKQQCAKCSQKTVHLYRNSKCGHPYCSDCLKTITVPVQCYVCPENVRQKTLYYDLAYKFMNEWVKNMFPAVNQDLSRNPENQWIHDYEEKDSNGDSQLSSEVHTILNNPESNTEKLTNLLKNGVNPNTLNSIQLSPLHQAIEAGNLEVLELLLAAGAQPNSYRNEESTCLHDAISTFINDNNENKETKEKIIRSLVKYGADLQARDIYGVTPKEIAEKHPVISEIINSCDEISPVPQPPRVFPPKQPTFFAFSNDSYKKKLLSTFSQMFNIQFKNVFMPTTTHFIVDRDNFYPENDALLAILSQCQFITMDWILYSVAFKRIQPLDMFEPTGTHDCPGSDCFKKSRMNYLTMKPRLFTGGSFYLSDPVKKKNRMRYEKIIKTGGGIVLSSVPQSSDTDEKVKTFLHGEGTLKKCSTIVLHTFKTAKFKSTDRIKHFPIQWIHEAIETFSVKDPSQALMENLMD</sequence>
<dbReference type="EnsemblMetazoa" id="XM_014396057.2">
    <property type="protein sequence ID" value="XP_014251543.1"/>
    <property type="gene ID" value="LOC106667844"/>
</dbReference>
<evidence type="ECO:0000256" key="5">
    <source>
        <dbReference type="ARBA" id="ARBA00023043"/>
    </source>
</evidence>
<dbReference type="GO" id="GO:0070531">
    <property type="term" value="C:BRCA1-A complex"/>
    <property type="evidence" value="ECO:0007669"/>
    <property type="project" value="TreeGrafter"/>
</dbReference>
<dbReference type="InterPro" id="IPR036420">
    <property type="entry name" value="BRCT_dom_sf"/>
</dbReference>
<evidence type="ECO:0000256" key="2">
    <source>
        <dbReference type="ARBA" id="ARBA00022737"/>
    </source>
</evidence>
<evidence type="ECO:0008006" key="12">
    <source>
        <dbReference type="Google" id="ProtNLM"/>
    </source>
</evidence>
<dbReference type="InterPro" id="IPR001357">
    <property type="entry name" value="BRCT_dom"/>
</dbReference>
<dbReference type="PANTHER" id="PTHR24171:SF8">
    <property type="entry name" value="BRCA1-ASSOCIATED RING DOMAIN PROTEIN 1"/>
    <property type="match status" value="1"/>
</dbReference>
<dbReference type="GO" id="GO:0008270">
    <property type="term" value="F:zinc ion binding"/>
    <property type="evidence" value="ECO:0007669"/>
    <property type="project" value="UniProtKB-KW"/>
</dbReference>
<dbReference type="GO" id="GO:0043565">
    <property type="term" value="F:sequence-specific DNA binding"/>
    <property type="evidence" value="ECO:0007669"/>
    <property type="project" value="InterPro"/>
</dbReference>
<dbReference type="InterPro" id="IPR017907">
    <property type="entry name" value="Znf_RING_CS"/>
</dbReference>
<evidence type="ECO:0000313" key="11">
    <source>
        <dbReference type="Proteomes" id="UP000494040"/>
    </source>
</evidence>
<reference evidence="10" key="1">
    <citation type="submission" date="2022-01" db="UniProtKB">
        <authorList>
            <consortium name="EnsemblMetazoa"/>
        </authorList>
    </citation>
    <scope>IDENTIFICATION</scope>
</reference>
<dbReference type="SMART" id="SM00292">
    <property type="entry name" value="BRCT"/>
    <property type="match status" value="2"/>
</dbReference>
<dbReference type="Gene3D" id="3.40.50.10190">
    <property type="entry name" value="BRCT domain"/>
    <property type="match status" value="2"/>
</dbReference>
<keyword evidence="2" id="KW-0677">Repeat</keyword>
<dbReference type="EnsemblMetazoa" id="XM_014396056.2">
    <property type="protein sequence ID" value="XP_014251542.1"/>
    <property type="gene ID" value="LOC106667844"/>
</dbReference>
<dbReference type="PROSITE" id="PS00518">
    <property type="entry name" value="ZF_RING_1"/>
    <property type="match status" value="1"/>
</dbReference>
<proteinExistence type="predicted"/>
<dbReference type="Pfam" id="PF12796">
    <property type="entry name" value="Ank_2"/>
    <property type="match status" value="1"/>
</dbReference>
<evidence type="ECO:0000256" key="3">
    <source>
        <dbReference type="ARBA" id="ARBA00022771"/>
    </source>
</evidence>
<keyword evidence="1" id="KW-0479">Metal-binding</keyword>
<dbReference type="InterPro" id="IPR000679">
    <property type="entry name" value="Znf_GATA"/>
</dbReference>
<feature type="domain" description="GATA-type" evidence="8">
    <location>
        <begin position="24"/>
        <end position="54"/>
    </location>
</feature>
<dbReference type="Proteomes" id="UP000494040">
    <property type="component" value="Unassembled WGS sequence"/>
</dbReference>
<dbReference type="RefSeq" id="XP_014251542.1">
    <property type="nucleotide sequence ID" value="XM_014396056.2"/>
</dbReference>
<dbReference type="Gene3D" id="1.25.40.20">
    <property type="entry name" value="Ankyrin repeat-containing domain"/>
    <property type="match status" value="1"/>
</dbReference>
<dbReference type="InterPro" id="IPR036770">
    <property type="entry name" value="Ankyrin_rpt-contain_sf"/>
</dbReference>
<evidence type="ECO:0000259" key="8">
    <source>
        <dbReference type="PROSITE" id="PS50114"/>
    </source>
</evidence>
<accession>A0A8I6RU55</accession>